<accession>A0A832GN46</accession>
<gene>
    <name evidence="6" type="ORF">ENT73_01300</name>
</gene>
<dbReference type="PANTHER" id="PTHR30013:SF7">
    <property type="entry name" value="HYDROGENASE-2 SMALL CHAIN"/>
    <property type="match status" value="1"/>
</dbReference>
<dbReference type="Gene3D" id="3.40.50.700">
    <property type="entry name" value="NADH:ubiquinone oxidoreductase-like, 20kDa subunit"/>
    <property type="match status" value="1"/>
</dbReference>
<dbReference type="Pfam" id="PF01058">
    <property type="entry name" value="Oxidored_q6"/>
    <property type="match status" value="1"/>
</dbReference>
<evidence type="ECO:0000256" key="2">
    <source>
        <dbReference type="ARBA" id="ARBA00011771"/>
    </source>
</evidence>
<comment type="subunit">
    <text evidence="2">Heterodimer of a large and a small subunit.</text>
</comment>
<evidence type="ECO:0000256" key="4">
    <source>
        <dbReference type="ARBA" id="ARBA00023002"/>
    </source>
</evidence>
<reference evidence="6" key="1">
    <citation type="journal article" date="2020" name="mSystems">
        <title>Genome- and Community-Level Interaction Insights into Carbon Utilization and Element Cycling Functions of Hydrothermarchaeota in Hydrothermal Sediment.</title>
        <authorList>
            <person name="Zhou Z."/>
            <person name="Liu Y."/>
            <person name="Xu W."/>
            <person name="Pan J."/>
            <person name="Luo Z.H."/>
            <person name="Li M."/>
        </authorList>
    </citation>
    <scope>NUCLEOTIDE SEQUENCE [LARGE SCALE GENOMIC DNA]</scope>
    <source>
        <strain evidence="6">SpSt-605</strain>
    </source>
</reference>
<keyword evidence="4" id="KW-0560">Oxidoreductase</keyword>
<protein>
    <recommendedName>
        <fullName evidence="5">NADH:ubiquinone oxidoreductase-like 20kDa subunit domain-containing protein</fullName>
    </recommendedName>
</protein>
<dbReference type="GO" id="GO:0042597">
    <property type="term" value="C:periplasmic space"/>
    <property type="evidence" value="ECO:0007669"/>
    <property type="project" value="UniProtKB-SubCell"/>
</dbReference>
<dbReference type="GO" id="GO:0009055">
    <property type="term" value="F:electron transfer activity"/>
    <property type="evidence" value="ECO:0007669"/>
    <property type="project" value="TreeGrafter"/>
</dbReference>
<dbReference type="GO" id="GO:0051536">
    <property type="term" value="F:iron-sulfur cluster binding"/>
    <property type="evidence" value="ECO:0007669"/>
    <property type="project" value="InterPro"/>
</dbReference>
<dbReference type="EMBL" id="DSZU01000023">
    <property type="protein sequence ID" value="HGV54711.1"/>
    <property type="molecule type" value="Genomic_DNA"/>
</dbReference>
<evidence type="ECO:0000259" key="5">
    <source>
        <dbReference type="Pfam" id="PF01058"/>
    </source>
</evidence>
<dbReference type="GO" id="GO:0016020">
    <property type="term" value="C:membrane"/>
    <property type="evidence" value="ECO:0007669"/>
    <property type="project" value="TreeGrafter"/>
</dbReference>
<dbReference type="InterPro" id="IPR037024">
    <property type="entry name" value="NiFe_Hase_small_N_sf"/>
</dbReference>
<comment type="subcellular location">
    <subcellularLocation>
        <location evidence="1">Periplasm</location>
    </subcellularLocation>
</comment>
<dbReference type="PRINTS" id="PR00614">
    <property type="entry name" value="NIHGNASESMLL"/>
</dbReference>
<sequence length="164" mass="18370">MCWLYGKTFTYLRLALFEYLLELVDFKYHELLMFETGYQAESILLQAFSGNLEDFLLLVEGAIPYRDREAYLKFLGMPLLDFLLKISEKAELVIAYGNCATQGGIPASSPNPTCAIGLPTLLGPKRVISIYGCPGKSKTLVTLLAYYIPFEKLPPMDKGGRPII</sequence>
<evidence type="ECO:0000256" key="1">
    <source>
        <dbReference type="ARBA" id="ARBA00004418"/>
    </source>
</evidence>
<name>A0A832GN46_9BACT</name>
<organism evidence="6">
    <name type="scientific">Caldimicrobium thiodismutans</name>
    <dbReference type="NCBI Taxonomy" id="1653476"/>
    <lineage>
        <taxon>Bacteria</taxon>
        <taxon>Pseudomonadati</taxon>
        <taxon>Thermodesulfobacteriota</taxon>
        <taxon>Thermodesulfobacteria</taxon>
        <taxon>Thermodesulfobacteriales</taxon>
        <taxon>Thermodesulfobacteriaceae</taxon>
        <taxon>Caldimicrobium</taxon>
    </lineage>
</organism>
<dbReference type="AlphaFoldDB" id="A0A832GN46"/>
<dbReference type="PANTHER" id="PTHR30013">
    <property type="entry name" value="NIFE / NIFESE HYDROGENASE SMALL SUBUNIT FAMILY MEMBER"/>
    <property type="match status" value="1"/>
</dbReference>
<dbReference type="GO" id="GO:0009375">
    <property type="term" value="C:ferredoxin hydrogenase complex"/>
    <property type="evidence" value="ECO:0007669"/>
    <property type="project" value="InterPro"/>
</dbReference>
<evidence type="ECO:0000256" key="3">
    <source>
        <dbReference type="ARBA" id="ARBA00022764"/>
    </source>
</evidence>
<evidence type="ECO:0000313" key="6">
    <source>
        <dbReference type="EMBL" id="HGV54711.1"/>
    </source>
</evidence>
<dbReference type="GO" id="GO:0009061">
    <property type="term" value="P:anaerobic respiration"/>
    <property type="evidence" value="ECO:0007669"/>
    <property type="project" value="TreeGrafter"/>
</dbReference>
<dbReference type="InterPro" id="IPR006137">
    <property type="entry name" value="NADH_UbQ_OxRdtase-like_20kDa"/>
</dbReference>
<dbReference type="GO" id="GO:0044569">
    <property type="term" value="C:[Ni-Fe] hydrogenase complex"/>
    <property type="evidence" value="ECO:0007669"/>
    <property type="project" value="TreeGrafter"/>
</dbReference>
<comment type="caution">
    <text evidence="6">The sequence shown here is derived from an EMBL/GenBank/DDBJ whole genome shotgun (WGS) entry which is preliminary data.</text>
</comment>
<dbReference type="GO" id="GO:0008901">
    <property type="term" value="F:ferredoxin hydrogenase activity"/>
    <property type="evidence" value="ECO:0007669"/>
    <property type="project" value="InterPro"/>
</dbReference>
<dbReference type="InterPro" id="IPR001821">
    <property type="entry name" value="NiFe_hydrogenase_ssu"/>
</dbReference>
<feature type="domain" description="NADH:ubiquinone oxidoreductase-like 20kDa subunit" evidence="5">
    <location>
        <begin position="16"/>
        <end position="145"/>
    </location>
</feature>
<proteinExistence type="predicted"/>
<keyword evidence="3" id="KW-0574">Periplasm</keyword>
<dbReference type="SUPFAM" id="SSF56770">
    <property type="entry name" value="HydA/Nqo6-like"/>
    <property type="match status" value="1"/>
</dbReference>